<evidence type="ECO:0000256" key="6">
    <source>
        <dbReference type="SAM" id="Phobius"/>
    </source>
</evidence>
<feature type="transmembrane region" description="Helical" evidence="6">
    <location>
        <begin position="157"/>
        <end position="186"/>
    </location>
</feature>
<comment type="caution">
    <text evidence="8">The sequence shown here is derived from an EMBL/GenBank/DDBJ whole genome shotgun (WGS) entry which is preliminary data.</text>
</comment>
<dbReference type="AlphaFoldDB" id="A0A9P4UW55"/>
<dbReference type="EMBL" id="ML996212">
    <property type="protein sequence ID" value="KAF2730692.1"/>
    <property type="molecule type" value="Genomic_DNA"/>
</dbReference>
<evidence type="ECO:0000256" key="1">
    <source>
        <dbReference type="ARBA" id="ARBA00004141"/>
    </source>
</evidence>
<feature type="transmembrane region" description="Helical" evidence="6">
    <location>
        <begin position="277"/>
        <end position="300"/>
    </location>
</feature>
<dbReference type="PANTHER" id="PTHR33048">
    <property type="entry name" value="PTH11-LIKE INTEGRAL MEMBRANE PROTEIN (AFU_ORTHOLOGUE AFUA_5G11245)"/>
    <property type="match status" value="1"/>
</dbReference>
<evidence type="ECO:0000313" key="8">
    <source>
        <dbReference type="EMBL" id="KAF2730692.1"/>
    </source>
</evidence>
<dbReference type="InterPro" id="IPR052337">
    <property type="entry name" value="SAT4-like"/>
</dbReference>
<feature type="domain" description="Rhodopsin" evidence="7">
    <location>
        <begin position="55"/>
        <end position="304"/>
    </location>
</feature>
<evidence type="ECO:0000256" key="5">
    <source>
        <dbReference type="ARBA" id="ARBA00038359"/>
    </source>
</evidence>
<comment type="subcellular location">
    <subcellularLocation>
        <location evidence="1">Membrane</location>
        <topology evidence="1">Multi-pass membrane protein</topology>
    </subcellularLocation>
</comment>
<dbReference type="InterPro" id="IPR049326">
    <property type="entry name" value="Rhodopsin_dom_fungi"/>
</dbReference>
<evidence type="ECO:0000256" key="4">
    <source>
        <dbReference type="ARBA" id="ARBA00023136"/>
    </source>
</evidence>
<name>A0A9P4UW55_9PLEO</name>
<evidence type="ECO:0000256" key="3">
    <source>
        <dbReference type="ARBA" id="ARBA00022989"/>
    </source>
</evidence>
<dbReference type="PANTHER" id="PTHR33048:SF92">
    <property type="entry name" value="INTEGRAL MEMBRANE PROTEIN"/>
    <property type="match status" value="1"/>
</dbReference>
<evidence type="ECO:0000256" key="2">
    <source>
        <dbReference type="ARBA" id="ARBA00022692"/>
    </source>
</evidence>
<feature type="transmembrane region" description="Helical" evidence="6">
    <location>
        <begin position="122"/>
        <end position="145"/>
    </location>
</feature>
<proteinExistence type="inferred from homology"/>
<protein>
    <recommendedName>
        <fullName evidence="7">Rhodopsin domain-containing protein</fullName>
    </recommendedName>
</protein>
<feature type="transmembrane region" description="Helical" evidence="6">
    <location>
        <begin position="93"/>
        <end position="110"/>
    </location>
</feature>
<keyword evidence="4 6" id="KW-0472">Membrane</keyword>
<feature type="transmembrane region" description="Helical" evidence="6">
    <location>
        <begin position="207"/>
        <end position="232"/>
    </location>
</feature>
<dbReference type="GO" id="GO:0016020">
    <property type="term" value="C:membrane"/>
    <property type="evidence" value="ECO:0007669"/>
    <property type="project" value="UniProtKB-SubCell"/>
</dbReference>
<accession>A0A9P4UW55</accession>
<feature type="transmembrane region" description="Helical" evidence="6">
    <location>
        <begin position="244"/>
        <end position="265"/>
    </location>
</feature>
<evidence type="ECO:0000259" key="7">
    <source>
        <dbReference type="Pfam" id="PF20684"/>
    </source>
</evidence>
<dbReference type="Pfam" id="PF20684">
    <property type="entry name" value="Fung_rhodopsin"/>
    <property type="match status" value="1"/>
</dbReference>
<reference evidence="8" key="1">
    <citation type="journal article" date="2020" name="Stud. Mycol.">
        <title>101 Dothideomycetes genomes: a test case for predicting lifestyles and emergence of pathogens.</title>
        <authorList>
            <person name="Haridas S."/>
            <person name="Albert R."/>
            <person name="Binder M."/>
            <person name="Bloem J."/>
            <person name="Labutti K."/>
            <person name="Salamov A."/>
            <person name="Andreopoulos B."/>
            <person name="Baker S."/>
            <person name="Barry K."/>
            <person name="Bills G."/>
            <person name="Bluhm B."/>
            <person name="Cannon C."/>
            <person name="Castanera R."/>
            <person name="Culley D."/>
            <person name="Daum C."/>
            <person name="Ezra D."/>
            <person name="Gonzalez J."/>
            <person name="Henrissat B."/>
            <person name="Kuo A."/>
            <person name="Liang C."/>
            <person name="Lipzen A."/>
            <person name="Lutzoni F."/>
            <person name="Magnuson J."/>
            <person name="Mondo S."/>
            <person name="Nolan M."/>
            <person name="Ohm R."/>
            <person name="Pangilinan J."/>
            <person name="Park H.-J."/>
            <person name="Ramirez L."/>
            <person name="Alfaro M."/>
            <person name="Sun H."/>
            <person name="Tritt A."/>
            <person name="Yoshinaga Y."/>
            <person name="Zwiers L.-H."/>
            <person name="Turgeon B."/>
            <person name="Goodwin S."/>
            <person name="Spatafora J."/>
            <person name="Crous P."/>
            <person name="Grigoriev I."/>
        </authorList>
    </citation>
    <scope>NUCLEOTIDE SEQUENCE</scope>
    <source>
        <strain evidence="8">CBS 125425</strain>
    </source>
</reference>
<gene>
    <name evidence="8" type="ORF">EJ04DRAFT_567544</name>
</gene>
<organism evidence="8 9">
    <name type="scientific">Polyplosphaeria fusca</name>
    <dbReference type="NCBI Taxonomy" id="682080"/>
    <lineage>
        <taxon>Eukaryota</taxon>
        <taxon>Fungi</taxon>
        <taxon>Dikarya</taxon>
        <taxon>Ascomycota</taxon>
        <taxon>Pezizomycotina</taxon>
        <taxon>Dothideomycetes</taxon>
        <taxon>Pleosporomycetidae</taxon>
        <taxon>Pleosporales</taxon>
        <taxon>Tetraplosphaeriaceae</taxon>
        <taxon>Polyplosphaeria</taxon>
    </lineage>
</organism>
<comment type="similarity">
    <text evidence="5">Belongs to the SAT4 family.</text>
</comment>
<keyword evidence="2 6" id="KW-0812">Transmembrane</keyword>
<feature type="transmembrane region" description="Helical" evidence="6">
    <location>
        <begin position="65"/>
        <end position="87"/>
    </location>
</feature>
<evidence type="ECO:0000313" key="9">
    <source>
        <dbReference type="Proteomes" id="UP000799444"/>
    </source>
</evidence>
<dbReference type="Proteomes" id="UP000799444">
    <property type="component" value="Unassembled WGS sequence"/>
</dbReference>
<sequence length="402" mass="45487">MIDASFEKFLQSFPPPSHDPERQAKIDSVATISRSNLRASLYAMFAVAIVSVFFRIGIRLRARKALALDDLFVIVAAASVTVVTGLWLKHENIYYVGEATLVLGIVPNRAEMKELVNTIKWLHIMNPILNLTIYAIKFAFLTFFYPLIPPLGRPFKWFFWSVVFLTVGFWVSSSFSVVMVCPYVGVKSLSCQPQLKDASSTQINMKPVIISTMFTSLDIFTDVLIMSIPLIVIKSSMMQNKQKVAISAIFCLSTAMIICCIVRIVKIPNTTTKGIRTLWTMYFFMMQAYIAIIMASAIVIRSIFIKQHPSDDALMLWRRSLAPSWLRSGNSPTSHENGNTNDIRQISRSWVPTFSLTRTTNSNRSQTVNSIDSVGTNDMTEFDYHHFMRQQANPTSRSLEEV</sequence>
<dbReference type="OrthoDB" id="444631at2759"/>
<keyword evidence="3 6" id="KW-1133">Transmembrane helix</keyword>
<keyword evidence="9" id="KW-1185">Reference proteome</keyword>
<feature type="transmembrane region" description="Helical" evidence="6">
    <location>
        <begin position="39"/>
        <end position="58"/>
    </location>
</feature>